<dbReference type="GO" id="GO:0003677">
    <property type="term" value="F:DNA binding"/>
    <property type="evidence" value="ECO:0007669"/>
    <property type="project" value="UniProtKB-KW"/>
</dbReference>
<organism evidence="3 4">
    <name type="scientific">Virgibacillus necropolis</name>
    <dbReference type="NCBI Taxonomy" id="163877"/>
    <lineage>
        <taxon>Bacteria</taxon>
        <taxon>Bacillati</taxon>
        <taxon>Bacillota</taxon>
        <taxon>Bacilli</taxon>
        <taxon>Bacillales</taxon>
        <taxon>Bacillaceae</taxon>
        <taxon>Virgibacillus</taxon>
    </lineage>
</organism>
<dbReference type="CDD" id="cd00093">
    <property type="entry name" value="HTH_XRE"/>
    <property type="match status" value="1"/>
</dbReference>
<dbReference type="Gene3D" id="1.10.260.40">
    <property type="entry name" value="lambda repressor-like DNA-binding domains"/>
    <property type="match status" value="1"/>
</dbReference>
<sequence>MVTSRVGRRIKAFRKLKGYTQVGLAKDIHVSIAELRCLERGDKEAPAVVLDQIATTLAVSKEELIGKSENLKKT</sequence>
<evidence type="ECO:0000313" key="3">
    <source>
        <dbReference type="EMBL" id="ASN03713.1"/>
    </source>
</evidence>
<dbReference type="PANTHER" id="PTHR46558:SF11">
    <property type="entry name" value="HTH-TYPE TRANSCRIPTIONAL REGULATOR XRE"/>
    <property type="match status" value="1"/>
</dbReference>
<accession>A0A221M7T7</accession>
<reference evidence="3 4" key="1">
    <citation type="journal article" date="2003" name="Int. J. Syst. Evol. Microbiol.">
        <title>Virgibacillus carmonensis sp. nov., Virgibacillus necropolis sp. nov. and Virgibacillus picturae sp. nov., three novel species isolated from deteriorated mural paintings, transfer of the species of the genus salibacillus to Virgibacillus, as Virgibacillus marismortui comb. nov. and Virgibacillus salexigens comb. nov., and emended description of the genus Virgibacillus.</title>
        <authorList>
            <person name="Heyrman J."/>
            <person name="Logan N.A."/>
            <person name="Busse H.J."/>
            <person name="Balcaen A."/>
            <person name="Lebbe L."/>
            <person name="Rodriguez-Diaz M."/>
            <person name="Swings J."/>
            <person name="De Vos P."/>
        </authorList>
    </citation>
    <scope>NUCLEOTIDE SEQUENCE [LARGE SCALE GENOMIC DNA]</scope>
    <source>
        <strain evidence="3 4">LMG 19488</strain>
    </source>
</reference>
<keyword evidence="4" id="KW-1185">Reference proteome</keyword>
<evidence type="ECO:0000256" key="1">
    <source>
        <dbReference type="ARBA" id="ARBA00023125"/>
    </source>
</evidence>
<dbReference type="RefSeq" id="WP_089530285.1">
    <property type="nucleotide sequence ID" value="NZ_CP022437.1"/>
</dbReference>
<dbReference type="AlphaFoldDB" id="A0A221M7T7"/>
<keyword evidence="1" id="KW-0238">DNA-binding</keyword>
<dbReference type="Proteomes" id="UP000204391">
    <property type="component" value="Chromosome"/>
</dbReference>
<gene>
    <name evidence="3" type="ORF">CFK40_01200</name>
</gene>
<dbReference type="InterPro" id="IPR001387">
    <property type="entry name" value="Cro/C1-type_HTH"/>
</dbReference>
<dbReference type="PANTHER" id="PTHR46558">
    <property type="entry name" value="TRACRIPTIONAL REGULATORY PROTEIN-RELATED-RELATED"/>
    <property type="match status" value="1"/>
</dbReference>
<protein>
    <submittedName>
        <fullName evidence="3">Transcriptional regulator</fullName>
    </submittedName>
</protein>
<dbReference type="PROSITE" id="PS50943">
    <property type="entry name" value="HTH_CROC1"/>
    <property type="match status" value="1"/>
</dbReference>
<dbReference type="InterPro" id="IPR010982">
    <property type="entry name" value="Lambda_DNA-bd_dom_sf"/>
</dbReference>
<evidence type="ECO:0000313" key="4">
    <source>
        <dbReference type="Proteomes" id="UP000204391"/>
    </source>
</evidence>
<dbReference type="OrthoDB" id="3035529at2"/>
<dbReference type="EMBL" id="CP022437">
    <property type="protein sequence ID" value="ASN03713.1"/>
    <property type="molecule type" value="Genomic_DNA"/>
</dbReference>
<dbReference type="KEGG" id="vne:CFK40_01200"/>
<dbReference type="Pfam" id="PF01381">
    <property type="entry name" value="HTH_3"/>
    <property type="match status" value="1"/>
</dbReference>
<dbReference type="SMART" id="SM00530">
    <property type="entry name" value="HTH_XRE"/>
    <property type="match status" value="1"/>
</dbReference>
<proteinExistence type="predicted"/>
<evidence type="ECO:0000259" key="2">
    <source>
        <dbReference type="PROSITE" id="PS50943"/>
    </source>
</evidence>
<feature type="domain" description="HTH cro/C1-type" evidence="2">
    <location>
        <begin position="10"/>
        <end position="64"/>
    </location>
</feature>
<dbReference type="SUPFAM" id="SSF47413">
    <property type="entry name" value="lambda repressor-like DNA-binding domains"/>
    <property type="match status" value="1"/>
</dbReference>
<name>A0A221M7T7_9BACI</name>